<reference evidence="3 4" key="1">
    <citation type="journal article" date="2010" name="J. Bacteriol.">
        <title>The complete genome sequence of Croceibacter atlanticus HTCC2559T.</title>
        <authorList>
            <person name="Oh H.M."/>
            <person name="Kang I."/>
            <person name="Ferriera S."/>
            <person name="Giovannoni S.J."/>
            <person name="Cho J.C."/>
        </authorList>
    </citation>
    <scope>NUCLEOTIDE SEQUENCE [LARGE SCALE GENOMIC DNA]</scope>
    <source>
        <strain evidence="4">ATCC BAA-628 / HTCC2559 / KCTC 12090</strain>
    </source>
</reference>
<dbReference type="GeneID" id="89453523"/>
<keyword evidence="4" id="KW-1185">Reference proteome</keyword>
<evidence type="ECO:0000313" key="3">
    <source>
        <dbReference type="EMBL" id="EAP86130.1"/>
    </source>
</evidence>
<evidence type="ECO:0000313" key="4">
    <source>
        <dbReference type="Proteomes" id="UP000002297"/>
    </source>
</evidence>
<dbReference type="OrthoDB" id="750023at2"/>
<protein>
    <recommendedName>
        <fullName evidence="5">Sperm nuclear basic protein PL-I</fullName>
    </recommendedName>
</protein>
<evidence type="ECO:0000256" key="1">
    <source>
        <dbReference type="SAM" id="MobiDB-lite"/>
    </source>
</evidence>
<dbReference type="HOGENOM" id="CLU_052951_0_0_10"/>
<feature type="region of interest" description="Disordered" evidence="1">
    <location>
        <begin position="221"/>
        <end position="401"/>
    </location>
</feature>
<evidence type="ECO:0000256" key="2">
    <source>
        <dbReference type="SAM" id="SignalP"/>
    </source>
</evidence>
<feature type="compositionally biased region" description="Low complexity" evidence="1">
    <location>
        <begin position="317"/>
        <end position="346"/>
    </location>
</feature>
<keyword evidence="2" id="KW-0732">Signal</keyword>
<feature type="compositionally biased region" description="Low complexity" evidence="1">
    <location>
        <begin position="360"/>
        <end position="395"/>
    </location>
</feature>
<dbReference type="KEGG" id="cat:CA2559_08856"/>
<organism evidence="3 4">
    <name type="scientific">Croceibacter atlanticus (strain ATCC BAA-628 / JCM 21780 / CIP 108009 / IAM 15332 / KCTC 12090 / HTCC2559)</name>
    <dbReference type="NCBI Taxonomy" id="216432"/>
    <lineage>
        <taxon>Bacteria</taxon>
        <taxon>Pseudomonadati</taxon>
        <taxon>Bacteroidota</taxon>
        <taxon>Flavobacteriia</taxon>
        <taxon>Flavobacteriales</taxon>
        <taxon>Flavobacteriaceae</taxon>
        <taxon>Croceibacter</taxon>
    </lineage>
</organism>
<sequence>MKNLMTLLAVFFIGYTASADTGKDRSTTTFNYYNGESFIFTEGNVEFSVFPDGQFDFRYIGPQQGTHVSIGGPNVNISFNAGYDYAPYIQRDDYGAVIQIEDVPVYYDYYGRIIRAGNIVLDYNRFGLAQVGNLYINYNNYGRYVGTRGFINVYNRHYVYRPWHQYYVRPVFSNCIVFTRPYRAYYNPVRYSYAVHYNYYRTGWYKKHYKSNYYRPGQKVRSYNRGQRLSRQRDLAQVRNRSNQSYARTNTRVSRSNREGLSNQNSRSRTDRTIISRTGNTRSNNAGRATTNTRGNSNATRTRSNTSSRAVAPSTRTNSRVKATTRTTTPRATRTNTTRSRNNSARVKSNTSRASKAVKSNRTSRSSAKARTSTNSRVKASSSRESSNNRASSTTTRRRGN</sequence>
<feature type="signal peptide" evidence="2">
    <location>
        <begin position="1"/>
        <end position="19"/>
    </location>
</feature>
<dbReference type="Proteomes" id="UP000002297">
    <property type="component" value="Chromosome"/>
</dbReference>
<gene>
    <name evidence="3" type="ordered locus">CA2559_08856</name>
</gene>
<name>A3UBX9_CROAH</name>
<dbReference type="STRING" id="216432.CA2559_08856"/>
<accession>A3UBX9</accession>
<feature type="chain" id="PRO_5002661014" description="Sperm nuclear basic protein PL-I" evidence="2">
    <location>
        <begin position="20"/>
        <end position="401"/>
    </location>
</feature>
<feature type="compositionally biased region" description="Polar residues" evidence="1">
    <location>
        <begin position="239"/>
        <end position="265"/>
    </location>
</feature>
<dbReference type="EMBL" id="CP002046">
    <property type="protein sequence ID" value="EAP86130.1"/>
    <property type="molecule type" value="Genomic_DNA"/>
</dbReference>
<dbReference type="eggNOG" id="ENOG502Z96Z">
    <property type="taxonomic scope" value="Bacteria"/>
</dbReference>
<feature type="compositionally biased region" description="Low complexity" evidence="1">
    <location>
        <begin position="287"/>
        <end position="310"/>
    </location>
</feature>
<proteinExistence type="predicted"/>
<evidence type="ECO:0008006" key="5">
    <source>
        <dbReference type="Google" id="ProtNLM"/>
    </source>
</evidence>
<dbReference type="RefSeq" id="WP_013187516.1">
    <property type="nucleotide sequence ID" value="NC_014230.1"/>
</dbReference>
<dbReference type="AlphaFoldDB" id="A3UBX9"/>